<sequence>MIRRHIAALTLAGVLAASGGGVLVTKQQQEAKAAITIQTAVVKRTIFTKSITSSGKTKAKWTAELKFQTSGRLTWVGVKEGDHVSAYQAIAQLDPREVQKNLEKALRDYASQRNDFEETWRVTYKGTKNSQEALTDTIKRILEKNQWDLEQAVADVELKHLSVEYATLISPIAGIVTRVDTPVAGVNITPSTAVFEVIDPQSLVFEANVDEVDSADIAIGKRATVTLDAFPKTPFIGSVASIAFAARSSSGGATVFPVEVSIATSSAVRIGMNGDVAIEADTQENVVVIPTESVREEEKASFVYKKEEKGYKKTMVELGVRSDSEVVVLSGLTEGDEVVVKGFTNLPK</sequence>
<dbReference type="Pfam" id="PF25975">
    <property type="entry name" value="CzcB_C"/>
    <property type="match status" value="1"/>
</dbReference>
<dbReference type="PANTHER" id="PTHR30469">
    <property type="entry name" value="MULTIDRUG RESISTANCE PROTEIN MDTA"/>
    <property type="match status" value="1"/>
</dbReference>
<dbReference type="InterPro" id="IPR058625">
    <property type="entry name" value="MdtA-like_BSH"/>
</dbReference>
<gene>
    <name evidence="5" type="ORF">A2973_05220</name>
</gene>
<evidence type="ECO:0000313" key="5">
    <source>
        <dbReference type="EMBL" id="OGG30018.1"/>
    </source>
</evidence>
<comment type="caution">
    <text evidence="5">The sequence shown here is derived from an EMBL/GenBank/DDBJ whole genome shotgun (WGS) entry which is preliminary data.</text>
</comment>
<evidence type="ECO:0000313" key="6">
    <source>
        <dbReference type="Proteomes" id="UP000176409"/>
    </source>
</evidence>
<dbReference type="Gene3D" id="2.40.420.20">
    <property type="match status" value="1"/>
</dbReference>
<protein>
    <submittedName>
        <fullName evidence="5">Uncharacterized protein</fullName>
    </submittedName>
</protein>
<dbReference type="SUPFAM" id="SSF111369">
    <property type="entry name" value="HlyD-like secretion proteins"/>
    <property type="match status" value="1"/>
</dbReference>
<feature type="domain" description="Multidrug resistance protein MdtA-like barrel-sandwich hybrid" evidence="3">
    <location>
        <begin position="62"/>
        <end position="183"/>
    </location>
</feature>
<evidence type="ECO:0000259" key="3">
    <source>
        <dbReference type="Pfam" id="PF25917"/>
    </source>
</evidence>
<dbReference type="Gene3D" id="2.40.30.170">
    <property type="match status" value="1"/>
</dbReference>
<dbReference type="AlphaFoldDB" id="A0A1F6AZE0"/>
<reference evidence="5 6" key="1">
    <citation type="journal article" date="2016" name="Nat. Commun.">
        <title>Thousands of microbial genomes shed light on interconnected biogeochemical processes in an aquifer system.</title>
        <authorList>
            <person name="Anantharaman K."/>
            <person name="Brown C.T."/>
            <person name="Hug L.A."/>
            <person name="Sharon I."/>
            <person name="Castelle C.J."/>
            <person name="Probst A.J."/>
            <person name="Thomas B.C."/>
            <person name="Singh A."/>
            <person name="Wilkins M.J."/>
            <person name="Karaoz U."/>
            <person name="Brodie E.L."/>
            <person name="Williams K.H."/>
            <person name="Hubbard S.S."/>
            <person name="Banfield J.F."/>
        </authorList>
    </citation>
    <scope>NUCLEOTIDE SEQUENCE [LARGE SCALE GENOMIC DNA]</scope>
</reference>
<dbReference type="Gene3D" id="2.40.50.100">
    <property type="match status" value="1"/>
</dbReference>
<dbReference type="InterPro" id="IPR058649">
    <property type="entry name" value="CzcB_C"/>
</dbReference>
<comment type="similarity">
    <text evidence="1">Belongs to the membrane fusion protein (MFP) (TC 8.A.1) family.</text>
</comment>
<evidence type="ECO:0000259" key="4">
    <source>
        <dbReference type="Pfam" id="PF25975"/>
    </source>
</evidence>
<dbReference type="Proteomes" id="UP000176409">
    <property type="component" value="Unassembled WGS sequence"/>
</dbReference>
<dbReference type="STRING" id="1798396.A2973_05220"/>
<dbReference type="Pfam" id="PF25917">
    <property type="entry name" value="BSH_RND"/>
    <property type="match status" value="1"/>
</dbReference>
<dbReference type="PANTHER" id="PTHR30469:SF15">
    <property type="entry name" value="HLYD FAMILY OF SECRETION PROTEINS"/>
    <property type="match status" value="1"/>
</dbReference>
<dbReference type="EMBL" id="MFJZ01000032">
    <property type="protein sequence ID" value="OGG30018.1"/>
    <property type="molecule type" value="Genomic_DNA"/>
</dbReference>
<evidence type="ECO:0000256" key="2">
    <source>
        <dbReference type="SAM" id="SignalP"/>
    </source>
</evidence>
<organism evidence="5 6">
    <name type="scientific">Candidatus Gottesmanbacteria bacterium RIFCSPLOWO2_01_FULL_49_10</name>
    <dbReference type="NCBI Taxonomy" id="1798396"/>
    <lineage>
        <taxon>Bacteria</taxon>
        <taxon>Candidatus Gottesmaniibacteriota</taxon>
    </lineage>
</organism>
<accession>A0A1F6AZE0</accession>
<proteinExistence type="inferred from homology"/>
<dbReference type="InterPro" id="IPR006143">
    <property type="entry name" value="RND_pump_MFP"/>
</dbReference>
<name>A0A1F6AZE0_9BACT</name>
<dbReference type="GO" id="GO:0015562">
    <property type="term" value="F:efflux transmembrane transporter activity"/>
    <property type="evidence" value="ECO:0007669"/>
    <property type="project" value="TreeGrafter"/>
</dbReference>
<keyword evidence="2" id="KW-0732">Signal</keyword>
<feature type="chain" id="PRO_5009523027" evidence="2">
    <location>
        <begin position="20"/>
        <end position="348"/>
    </location>
</feature>
<evidence type="ECO:0000256" key="1">
    <source>
        <dbReference type="ARBA" id="ARBA00009477"/>
    </source>
</evidence>
<feature type="signal peptide" evidence="2">
    <location>
        <begin position="1"/>
        <end position="19"/>
    </location>
</feature>
<dbReference type="NCBIfam" id="TIGR01730">
    <property type="entry name" value="RND_mfp"/>
    <property type="match status" value="1"/>
</dbReference>
<dbReference type="GO" id="GO:1990281">
    <property type="term" value="C:efflux pump complex"/>
    <property type="evidence" value="ECO:0007669"/>
    <property type="project" value="TreeGrafter"/>
</dbReference>
<feature type="domain" description="CzcB-like C-terminal circularly permuted SH3-like" evidence="4">
    <location>
        <begin position="287"/>
        <end position="342"/>
    </location>
</feature>